<keyword evidence="1" id="KW-0472">Membrane</keyword>
<evidence type="ECO:0000313" key="2">
    <source>
        <dbReference type="EMBL" id="NMF03516.1"/>
    </source>
</evidence>
<feature type="transmembrane region" description="Helical" evidence="1">
    <location>
        <begin position="190"/>
        <end position="210"/>
    </location>
</feature>
<reference evidence="3" key="3">
    <citation type="journal article" date="2022" name="Nat. Biotechnol.">
        <title>Carbon-negative production of acetone and isopropanol by gas fermentation at industrial pilot scale.</title>
        <authorList>
            <person name="Liew F.E."/>
            <person name="Nogle R."/>
            <person name="Abdalla T."/>
            <person name="Rasor B.J."/>
            <person name="Canter C."/>
            <person name="Jensen R.O."/>
            <person name="Wang L."/>
            <person name="Strutz J."/>
            <person name="Chirania P."/>
            <person name="De Tissera S."/>
            <person name="Mueller A.P."/>
            <person name="Ruan Z."/>
            <person name="Gao A."/>
            <person name="Tran L."/>
            <person name="Engle N.L."/>
            <person name="Bromley J.C."/>
            <person name="Daniell J."/>
            <person name="Conrado R."/>
            <person name="Tschaplinski T.J."/>
            <person name="Giannone R.J."/>
            <person name="Hettich R.L."/>
            <person name="Karim A.S."/>
            <person name="Simpson S.D."/>
            <person name="Brown S.D."/>
            <person name="Leang C."/>
            <person name="Jewett M.C."/>
            <person name="Kopke M."/>
        </authorList>
    </citation>
    <scope>NUCLEOTIDE SEQUENCE</scope>
    <source>
        <strain evidence="3">DJ080</strain>
    </source>
</reference>
<dbReference type="AlphaFoldDB" id="A0A1W7LRZ9"/>
<evidence type="ECO:0000313" key="4">
    <source>
        <dbReference type="Proteomes" id="UP000587880"/>
    </source>
</evidence>
<evidence type="ECO:0000313" key="3">
    <source>
        <dbReference type="EMBL" id="NRT89416.1"/>
    </source>
</evidence>
<dbReference type="Proteomes" id="UP001193748">
    <property type="component" value="Unassembled WGS sequence"/>
</dbReference>
<organism evidence="2 4">
    <name type="scientific">Clostridium beijerinckii</name>
    <name type="common">Clostridium MP</name>
    <dbReference type="NCBI Taxonomy" id="1520"/>
    <lineage>
        <taxon>Bacteria</taxon>
        <taxon>Bacillati</taxon>
        <taxon>Bacillota</taxon>
        <taxon>Clostridia</taxon>
        <taxon>Eubacteriales</taxon>
        <taxon>Clostridiaceae</taxon>
        <taxon>Clostridium</taxon>
    </lineage>
</organism>
<accession>A0A1W7LRZ9</accession>
<dbReference type="PANTHER" id="PTHR32502:SF23">
    <property type="entry name" value="TRANSPORT PROTEIN, PTS SYSTEM"/>
    <property type="match status" value="1"/>
</dbReference>
<sequence>MKISNNLEQSNDVKITKNDLKKMFLRGLALEYSWNYERQQNMGYCYAMMPVIKKLYKKKEEQIEAVKRHMEFFNTTPYVSTLVLGISTAMEESNANNEDFDTSSISSVKASLMSPLAGIGDSLFWGTLRVIATGVGTSLSLQGNILGPILFLLLFNIPQFIVRYVCMISGYKFGTKFLEKIEDSGLMPKLTYGASIIGLIIIGAMIPGMVNIKIAGMMGTGDSAVEIQKIIDGIMPYILPLGLTTIIYSLLQRKLKVIYILIGLMALGILGTFLGIFAA</sequence>
<keyword evidence="1" id="KW-0812">Transmembrane</keyword>
<comment type="caution">
    <text evidence="2">The sequence shown here is derived from an EMBL/GenBank/DDBJ whole genome shotgun (WGS) entry which is preliminary data.</text>
</comment>
<dbReference type="PROSITE" id="PS51108">
    <property type="entry name" value="PTS_EIID"/>
    <property type="match status" value="1"/>
</dbReference>
<dbReference type="GO" id="GO:0005886">
    <property type="term" value="C:plasma membrane"/>
    <property type="evidence" value="ECO:0007669"/>
    <property type="project" value="TreeGrafter"/>
</dbReference>
<dbReference type="InterPro" id="IPR050303">
    <property type="entry name" value="GatZ_KbaZ_carbometab"/>
</dbReference>
<protein>
    <submittedName>
        <fullName evidence="3">Fructoselysine and glucoselysine-specific PTS system IID component</fullName>
    </submittedName>
    <submittedName>
        <fullName evidence="2">PTS system mannose/fructose/sorbose family transporter subunit IID</fullName>
    </submittedName>
</protein>
<dbReference type="InterPro" id="IPR004704">
    <property type="entry name" value="PTS_IID_man"/>
</dbReference>
<dbReference type="EMBL" id="JABAGD010000002">
    <property type="protein sequence ID" value="NMF03516.1"/>
    <property type="molecule type" value="Genomic_DNA"/>
</dbReference>
<feature type="transmembrane region" description="Helical" evidence="1">
    <location>
        <begin position="230"/>
        <end position="251"/>
    </location>
</feature>
<name>A0A1W7LRZ9_CLOBE</name>
<keyword evidence="1" id="KW-1133">Transmembrane helix</keyword>
<dbReference type="PANTHER" id="PTHR32502">
    <property type="entry name" value="N-ACETYLGALACTOSAMINE PERMEASE II COMPONENT-RELATED"/>
    <property type="match status" value="1"/>
</dbReference>
<dbReference type="Proteomes" id="UP000587880">
    <property type="component" value="Unassembled WGS sequence"/>
</dbReference>
<feature type="transmembrane region" description="Helical" evidence="1">
    <location>
        <begin position="257"/>
        <end position="278"/>
    </location>
</feature>
<evidence type="ECO:0000256" key="1">
    <source>
        <dbReference type="SAM" id="Phobius"/>
    </source>
</evidence>
<dbReference type="Pfam" id="PF03613">
    <property type="entry name" value="EIID-AGA"/>
    <property type="match status" value="1"/>
</dbReference>
<reference evidence="2 4" key="1">
    <citation type="submission" date="2020-04" db="EMBL/GenBank/DDBJ databases">
        <authorList>
            <person name="Hitch T.C.A."/>
            <person name="Wylensek D."/>
            <person name="Clavel T."/>
        </authorList>
    </citation>
    <scope>NUCLEOTIDE SEQUENCE [LARGE SCALE GENOMIC DNA]</scope>
    <source>
        <strain evidence="2 4">WB01_NA02</strain>
    </source>
</reference>
<gene>
    <name evidence="3" type="ORF">B0H41_003095</name>
    <name evidence="2" type="ORF">HF849_01935</name>
</gene>
<feature type="transmembrane region" description="Helical" evidence="1">
    <location>
        <begin position="149"/>
        <end position="170"/>
    </location>
</feature>
<reference evidence="3" key="2">
    <citation type="submission" date="2020-05" db="EMBL/GenBank/DDBJ databases">
        <authorList>
            <person name="Brown S."/>
            <person name="Huntemann M."/>
            <person name="Clum A."/>
            <person name="Spunde A."/>
            <person name="Palaniappan K."/>
            <person name="Ritter S."/>
            <person name="Mikhailova N."/>
            <person name="Chen I.-M."/>
            <person name="Stamatis D."/>
            <person name="Reddy T."/>
            <person name="O'Malley R."/>
            <person name="Daum C."/>
            <person name="Shapiro N."/>
            <person name="Ivanova N."/>
            <person name="Kyrpides N."/>
            <person name="Woyke T."/>
        </authorList>
    </citation>
    <scope>NUCLEOTIDE SEQUENCE</scope>
    <source>
        <strain evidence="3">DJ080</strain>
    </source>
</reference>
<dbReference type="GO" id="GO:0009401">
    <property type="term" value="P:phosphoenolpyruvate-dependent sugar phosphotransferase system"/>
    <property type="evidence" value="ECO:0007669"/>
    <property type="project" value="InterPro"/>
</dbReference>
<proteinExistence type="predicted"/>
<dbReference type="RefSeq" id="WP_017209877.1">
    <property type="nucleotide sequence ID" value="NZ_CP107022.1"/>
</dbReference>
<dbReference type="EMBL" id="JABSWW010000001">
    <property type="protein sequence ID" value="NRT89416.1"/>
    <property type="molecule type" value="Genomic_DNA"/>
</dbReference>